<dbReference type="OrthoDB" id="49685at2"/>
<dbReference type="InterPro" id="IPR043129">
    <property type="entry name" value="ATPase_NBD"/>
</dbReference>
<dbReference type="Proteomes" id="UP000193200">
    <property type="component" value="Unassembled WGS sequence"/>
</dbReference>
<dbReference type="Pfam" id="PF00480">
    <property type="entry name" value="ROK"/>
    <property type="match status" value="1"/>
</dbReference>
<dbReference type="GO" id="GO:0047700">
    <property type="term" value="F:beta-glucoside kinase activity"/>
    <property type="evidence" value="ECO:0007669"/>
    <property type="project" value="UniProtKB-EC"/>
</dbReference>
<evidence type="ECO:0000256" key="1">
    <source>
        <dbReference type="ARBA" id="ARBA00006479"/>
    </source>
</evidence>
<evidence type="ECO:0000313" key="3">
    <source>
        <dbReference type="Proteomes" id="UP000193200"/>
    </source>
</evidence>
<keyword evidence="2" id="KW-0808">Transferase</keyword>
<evidence type="ECO:0000313" key="2">
    <source>
        <dbReference type="EMBL" id="SLN75831.1"/>
    </source>
</evidence>
<accession>A0A1Y5TXK9</accession>
<keyword evidence="2" id="KW-0418">Kinase</keyword>
<sequence length="330" mass="33897">MKAPVLGIDIGGSAVKLGLVAIDGSVRARRELRFEPGLDFDTFVDRLAAVATDCRREAGEPVCAIGVALPGYVDPDTGISLDGTDNVPILRGRSLPAALEQRFGLPAFAQNDGVAATLGERLFGAGRAFENFLMLTIGTGIGGGLVLDGRLVIGARGEPPEFGAMVLDAEGPMNYSGIAGTLEAFAAVPGLNRAYGGQSDLPAKEIFGRAAAGEAAAAAAIDAVCRRIAQACGILINTLNLEACVLGGGVSNAGEPLLDAVRRHLPDFTWPRSLARCEICLAEKRNEAGIVGAAVHAAAMLGRAARARDGIVHDSASGHRRDAAGEAIIP</sequence>
<name>A0A1Y5TXK9_9PROT</name>
<dbReference type="Gene3D" id="3.30.420.40">
    <property type="match status" value="2"/>
</dbReference>
<dbReference type="InParanoid" id="A0A1Y5TXK9"/>
<dbReference type="EMBL" id="FWFR01000004">
    <property type="protein sequence ID" value="SLN75831.1"/>
    <property type="molecule type" value="Genomic_DNA"/>
</dbReference>
<dbReference type="InterPro" id="IPR000600">
    <property type="entry name" value="ROK"/>
</dbReference>
<dbReference type="PANTHER" id="PTHR18964:SF149">
    <property type="entry name" value="BIFUNCTIONAL UDP-N-ACETYLGLUCOSAMINE 2-EPIMERASE_N-ACETYLMANNOSAMINE KINASE"/>
    <property type="match status" value="1"/>
</dbReference>
<protein>
    <submittedName>
        <fullName evidence="2">Beta-glucoside kinase</fullName>
        <ecNumber evidence="2">2.7.1.85</ecNumber>
    </submittedName>
</protein>
<reference evidence="2 3" key="1">
    <citation type="submission" date="2017-03" db="EMBL/GenBank/DDBJ databases">
        <authorList>
            <person name="Afonso C.L."/>
            <person name="Miller P.J."/>
            <person name="Scott M.A."/>
            <person name="Spackman E."/>
            <person name="Goraichik I."/>
            <person name="Dimitrov K.M."/>
            <person name="Suarez D.L."/>
            <person name="Swayne D.E."/>
        </authorList>
    </citation>
    <scope>NUCLEOTIDE SEQUENCE [LARGE SCALE GENOMIC DNA]</scope>
    <source>
        <strain evidence="2 3">CECT 7691</strain>
    </source>
</reference>
<proteinExistence type="inferred from homology"/>
<gene>
    <name evidence="2" type="primary">bglK</name>
    <name evidence="2" type="ORF">OCH7691_03979</name>
</gene>
<dbReference type="PANTHER" id="PTHR18964">
    <property type="entry name" value="ROK (REPRESSOR, ORF, KINASE) FAMILY"/>
    <property type="match status" value="1"/>
</dbReference>
<dbReference type="FunCoup" id="A0A1Y5TXK9">
    <property type="interactions" value="165"/>
</dbReference>
<keyword evidence="3" id="KW-1185">Reference proteome</keyword>
<organism evidence="2 3">
    <name type="scientific">Oceanibacterium hippocampi</name>
    <dbReference type="NCBI Taxonomy" id="745714"/>
    <lineage>
        <taxon>Bacteria</taxon>
        <taxon>Pseudomonadati</taxon>
        <taxon>Pseudomonadota</taxon>
        <taxon>Alphaproteobacteria</taxon>
        <taxon>Sneathiellales</taxon>
        <taxon>Sneathiellaceae</taxon>
        <taxon>Oceanibacterium</taxon>
    </lineage>
</organism>
<comment type="similarity">
    <text evidence="1">Belongs to the ROK (NagC/XylR) family.</text>
</comment>
<dbReference type="AlphaFoldDB" id="A0A1Y5TXK9"/>
<dbReference type="SUPFAM" id="SSF53067">
    <property type="entry name" value="Actin-like ATPase domain"/>
    <property type="match status" value="1"/>
</dbReference>
<dbReference type="RefSeq" id="WP_085885313.1">
    <property type="nucleotide sequence ID" value="NZ_FWFR01000004.1"/>
</dbReference>
<dbReference type="EC" id="2.7.1.85" evidence="2"/>